<accession>A0AAE0IPD2</accession>
<reference evidence="1" key="2">
    <citation type="submission" date="2023-06" db="EMBL/GenBank/DDBJ databases">
        <authorList>
            <consortium name="Lawrence Berkeley National Laboratory"/>
            <person name="Haridas S."/>
            <person name="Hensen N."/>
            <person name="Bonometti L."/>
            <person name="Westerberg I."/>
            <person name="Brannstrom I.O."/>
            <person name="Guillou S."/>
            <person name="Cros-Aarteil S."/>
            <person name="Calhoun S."/>
            <person name="Kuo A."/>
            <person name="Mondo S."/>
            <person name="Pangilinan J."/>
            <person name="Riley R."/>
            <person name="Labutti K."/>
            <person name="Andreopoulos B."/>
            <person name="Lipzen A."/>
            <person name="Chen C."/>
            <person name="Yanf M."/>
            <person name="Daum C."/>
            <person name="Ng V."/>
            <person name="Clum A."/>
            <person name="Steindorff A."/>
            <person name="Ohm R."/>
            <person name="Martin F."/>
            <person name="Silar P."/>
            <person name="Natvig D."/>
            <person name="Lalanne C."/>
            <person name="Gautier V."/>
            <person name="Ament-Velasquez S.L."/>
            <person name="Kruys A."/>
            <person name="Hutchinson M.I."/>
            <person name="Powell A.J."/>
            <person name="Barry K."/>
            <person name="Miller A.N."/>
            <person name="Grigoriev I.V."/>
            <person name="Debuchy R."/>
            <person name="Gladieux P."/>
            <person name="Thoren M.H."/>
            <person name="Johannesson H."/>
        </authorList>
    </citation>
    <scope>NUCLEOTIDE SEQUENCE</scope>
    <source>
        <strain evidence="1">SMH4131-1</strain>
    </source>
</reference>
<protein>
    <submittedName>
        <fullName evidence="1">Uncharacterized protein</fullName>
    </submittedName>
</protein>
<dbReference type="SUPFAM" id="SSF48452">
    <property type="entry name" value="TPR-like"/>
    <property type="match status" value="1"/>
</dbReference>
<dbReference type="Pfam" id="PF06041">
    <property type="entry name" value="DUF924"/>
    <property type="match status" value="1"/>
</dbReference>
<dbReference type="EMBL" id="JAUEPO010000003">
    <property type="protein sequence ID" value="KAK3328590.1"/>
    <property type="molecule type" value="Genomic_DNA"/>
</dbReference>
<dbReference type="Proteomes" id="UP001286456">
    <property type="component" value="Unassembled WGS sequence"/>
</dbReference>
<dbReference type="AlphaFoldDB" id="A0AAE0IPD2"/>
<proteinExistence type="predicted"/>
<evidence type="ECO:0000313" key="1">
    <source>
        <dbReference type="EMBL" id="KAK3328590.1"/>
    </source>
</evidence>
<reference evidence="1" key="1">
    <citation type="journal article" date="2023" name="Mol. Phylogenet. Evol.">
        <title>Genome-scale phylogeny and comparative genomics of the fungal order Sordariales.</title>
        <authorList>
            <person name="Hensen N."/>
            <person name="Bonometti L."/>
            <person name="Westerberg I."/>
            <person name="Brannstrom I.O."/>
            <person name="Guillou S."/>
            <person name="Cros-Aarteil S."/>
            <person name="Calhoun S."/>
            <person name="Haridas S."/>
            <person name="Kuo A."/>
            <person name="Mondo S."/>
            <person name="Pangilinan J."/>
            <person name="Riley R."/>
            <person name="LaButti K."/>
            <person name="Andreopoulos B."/>
            <person name="Lipzen A."/>
            <person name="Chen C."/>
            <person name="Yan M."/>
            <person name="Daum C."/>
            <person name="Ng V."/>
            <person name="Clum A."/>
            <person name="Steindorff A."/>
            <person name="Ohm R.A."/>
            <person name="Martin F."/>
            <person name="Silar P."/>
            <person name="Natvig D.O."/>
            <person name="Lalanne C."/>
            <person name="Gautier V."/>
            <person name="Ament-Velasquez S.L."/>
            <person name="Kruys A."/>
            <person name="Hutchinson M.I."/>
            <person name="Powell A.J."/>
            <person name="Barry K."/>
            <person name="Miller A.N."/>
            <person name="Grigoriev I.V."/>
            <person name="Debuchy R."/>
            <person name="Gladieux P."/>
            <person name="Hiltunen Thoren M."/>
            <person name="Johannesson H."/>
        </authorList>
    </citation>
    <scope>NUCLEOTIDE SEQUENCE</scope>
    <source>
        <strain evidence="1">SMH4131-1</strain>
    </source>
</reference>
<dbReference type="InterPro" id="IPR011990">
    <property type="entry name" value="TPR-like_helical_dom_sf"/>
</dbReference>
<dbReference type="Gene3D" id="1.25.40.10">
    <property type="entry name" value="Tetratricopeptide repeat domain"/>
    <property type="match status" value="1"/>
</dbReference>
<gene>
    <name evidence="1" type="ORF">B0T19DRAFT_424967</name>
</gene>
<dbReference type="InterPro" id="IPR010323">
    <property type="entry name" value="DUF924"/>
</dbReference>
<organism evidence="1 2">
    <name type="scientific">Cercophora scortea</name>
    <dbReference type="NCBI Taxonomy" id="314031"/>
    <lineage>
        <taxon>Eukaryota</taxon>
        <taxon>Fungi</taxon>
        <taxon>Dikarya</taxon>
        <taxon>Ascomycota</taxon>
        <taxon>Pezizomycotina</taxon>
        <taxon>Sordariomycetes</taxon>
        <taxon>Sordariomycetidae</taxon>
        <taxon>Sordariales</taxon>
        <taxon>Lasiosphaeriaceae</taxon>
        <taxon>Cercophora</taxon>
    </lineage>
</organism>
<keyword evidence="2" id="KW-1185">Reference proteome</keyword>
<comment type="caution">
    <text evidence="1">The sequence shown here is derived from an EMBL/GenBank/DDBJ whole genome shotgun (WGS) entry which is preliminary data.</text>
</comment>
<sequence>MGGGPTSPGELRSLLTPTLFTLIVHARLPYYKKDKVDFATFGRNIFIEDHFGPIVEDHVWPALIALSKIGLDHMPDLSVYLPAPTDPSYPTQCLGLQLLLDHCPRLLFRGVDQRWTYDYFSKVSQRLAAVWLALPDASRPETWTRWQAAGAGLDYWLCVRFWFATPFVHSELLENQEIGLLYTEETRSAIERASGQTDPNRAKRDQILNDVHGFPREYVRGPPQGKHVTRETWTWWVSMLMDIHKPIIDRFGRYPYLNSMEGRESTAEEIEWIDETGHFGEARKEVAERIREDVIAGRWTPLGTDSLSEKTPSAVREI</sequence>
<evidence type="ECO:0000313" key="2">
    <source>
        <dbReference type="Proteomes" id="UP001286456"/>
    </source>
</evidence>
<name>A0AAE0IPD2_9PEZI</name>